<dbReference type="InterPro" id="IPR004045">
    <property type="entry name" value="Glutathione_S-Trfase_N"/>
</dbReference>
<accession>A0A285TQ16</accession>
<dbReference type="GO" id="GO:0016034">
    <property type="term" value="F:maleylacetoacetate isomerase activity"/>
    <property type="evidence" value="ECO:0007669"/>
    <property type="project" value="TreeGrafter"/>
</dbReference>
<evidence type="ECO:0000259" key="1">
    <source>
        <dbReference type="PROSITE" id="PS50404"/>
    </source>
</evidence>
<dbReference type="EMBL" id="OBML01000014">
    <property type="protein sequence ID" value="SOC25376.1"/>
    <property type="molecule type" value="Genomic_DNA"/>
</dbReference>
<dbReference type="CDD" id="cd03038">
    <property type="entry name" value="GST_N_etherase_LigE"/>
    <property type="match status" value="1"/>
</dbReference>
<dbReference type="InterPro" id="IPR036249">
    <property type="entry name" value="Thioredoxin-like_sf"/>
</dbReference>
<dbReference type="GO" id="GO:0006749">
    <property type="term" value="P:glutathione metabolic process"/>
    <property type="evidence" value="ECO:0007669"/>
    <property type="project" value="TreeGrafter"/>
</dbReference>
<organism evidence="2 3">
    <name type="scientific">Stappia indica</name>
    <dbReference type="NCBI Taxonomy" id="538381"/>
    <lineage>
        <taxon>Bacteria</taxon>
        <taxon>Pseudomonadati</taxon>
        <taxon>Pseudomonadota</taxon>
        <taxon>Alphaproteobacteria</taxon>
        <taxon>Hyphomicrobiales</taxon>
        <taxon>Stappiaceae</taxon>
        <taxon>Stappia</taxon>
    </lineage>
</organism>
<dbReference type="STRING" id="538381.GCA_001696535_00445"/>
<feature type="domain" description="GST N-terminal" evidence="1">
    <location>
        <begin position="8"/>
        <end position="84"/>
    </location>
</feature>
<dbReference type="Proteomes" id="UP000219331">
    <property type="component" value="Unassembled WGS sequence"/>
</dbReference>
<name>A0A285TQ16_9HYPH</name>
<dbReference type="Pfam" id="PF13417">
    <property type="entry name" value="GST_N_3"/>
    <property type="match status" value="1"/>
</dbReference>
<dbReference type="OrthoDB" id="508035at2"/>
<dbReference type="PROSITE" id="PS50404">
    <property type="entry name" value="GST_NTER"/>
    <property type="match status" value="1"/>
</dbReference>
<dbReference type="Gene3D" id="3.40.30.10">
    <property type="entry name" value="Glutaredoxin"/>
    <property type="match status" value="1"/>
</dbReference>
<keyword evidence="2" id="KW-0808">Transferase</keyword>
<dbReference type="SUPFAM" id="SSF52833">
    <property type="entry name" value="Thioredoxin-like"/>
    <property type="match status" value="1"/>
</dbReference>
<dbReference type="Pfam" id="PF22041">
    <property type="entry name" value="GST_C_7"/>
    <property type="match status" value="1"/>
</dbReference>
<reference evidence="2 3" key="1">
    <citation type="submission" date="2017-08" db="EMBL/GenBank/DDBJ databases">
        <authorList>
            <person name="de Groot N.N."/>
        </authorList>
    </citation>
    <scope>NUCLEOTIDE SEQUENCE [LARGE SCALE GENOMIC DNA]</scope>
    <source>
        <strain evidence="2 3">USBA 352</strain>
    </source>
</reference>
<dbReference type="GO" id="GO:0004364">
    <property type="term" value="F:glutathione transferase activity"/>
    <property type="evidence" value="ECO:0007669"/>
    <property type="project" value="TreeGrafter"/>
</dbReference>
<dbReference type="AlphaFoldDB" id="A0A285TQ16"/>
<proteinExistence type="predicted"/>
<dbReference type="RefSeq" id="WP_097176457.1">
    <property type="nucleotide sequence ID" value="NZ_OBML01000014.1"/>
</dbReference>
<gene>
    <name evidence="2" type="ORF">SAMN05421512_11455</name>
</gene>
<keyword evidence="3" id="KW-1185">Reference proteome</keyword>
<dbReference type="PANTHER" id="PTHR42673">
    <property type="entry name" value="MALEYLACETOACETATE ISOMERASE"/>
    <property type="match status" value="1"/>
</dbReference>
<dbReference type="PANTHER" id="PTHR42673:SF4">
    <property type="entry name" value="MALEYLACETOACETATE ISOMERASE"/>
    <property type="match status" value="1"/>
</dbReference>
<dbReference type="SUPFAM" id="SSF47616">
    <property type="entry name" value="GST C-terminal domain-like"/>
    <property type="match status" value="1"/>
</dbReference>
<dbReference type="GO" id="GO:0006559">
    <property type="term" value="P:L-phenylalanine catabolic process"/>
    <property type="evidence" value="ECO:0007669"/>
    <property type="project" value="TreeGrafter"/>
</dbReference>
<dbReference type="InterPro" id="IPR054416">
    <property type="entry name" value="GST_UstS-like_C"/>
</dbReference>
<evidence type="ECO:0000313" key="2">
    <source>
        <dbReference type="EMBL" id="SOC25376.1"/>
    </source>
</evidence>
<dbReference type="Gene3D" id="1.20.1050.10">
    <property type="match status" value="1"/>
</dbReference>
<evidence type="ECO:0000313" key="3">
    <source>
        <dbReference type="Proteomes" id="UP000219331"/>
    </source>
</evidence>
<dbReference type="InterPro" id="IPR036282">
    <property type="entry name" value="Glutathione-S-Trfase_C_sf"/>
</dbReference>
<protein>
    <submittedName>
        <fullName evidence="2">Glutathione S-transferase</fullName>
    </submittedName>
</protein>
<sequence length="229" mass="25500">MSIVLYELCGADAARPFSPFAWRIRMALKHKGLDFECRPKPFSEIPAIAPEAGKTVPILVDGDRTICDSWAIATYLEDTYPDRPSLFGGEGGRAAAKLIEGWVNASVSSLIAQLIIKDIWDVLGPDDQVYFRETREARFGRSLEEVQSGREDRLAEMGTALLPLHLMLKSQPFIGGEAPLHTDYLLFGTLQWARITSPFQFIDPSLPVGQWRERCLDLFDGFGRSVPAA</sequence>